<sequence>MRPVSDSFWVMTGAAGGIAQALRPGLRDLVGRWRLLDSRPVPDGDAHGDESRVVDLRDRAALIEAVRGATGVVHLGGLASEADREDIVEVNVLGTAHVLEAARQAGARRVVLASSNHATGFYGVDERIGPGAPPRPDSFYGVSKVAGEALGSLYVDKFGLEVACIRIGHFAERPETARDLSIWISPRDTVAAFSAAMTFADLRFSVFYGVSANTRGWWDIEPGRRIGYEPRDDAEAYAGTVPPVPDDETGRLQGGEFVPAAATLDPQR</sequence>
<feature type="region of interest" description="Disordered" evidence="4">
    <location>
        <begin position="235"/>
        <end position="268"/>
    </location>
</feature>
<evidence type="ECO:0000256" key="4">
    <source>
        <dbReference type="SAM" id="MobiDB-lite"/>
    </source>
</evidence>
<keyword evidence="2" id="KW-0560">Oxidoreductase</keyword>
<organism evidence="6 7">
    <name type="scientific">Motilibacter deserti</name>
    <dbReference type="NCBI Taxonomy" id="2714956"/>
    <lineage>
        <taxon>Bacteria</taxon>
        <taxon>Bacillati</taxon>
        <taxon>Actinomycetota</taxon>
        <taxon>Actinomycetes</taxon>
        <taxon>Motilibacterales</taxon>
        <taxon>Motilibacteraceae</taxon>
        <taxon>Motilibacter</taxon>
    </lineage>
</organism>
<comment type="caution">
    <text evidence="6">The sequence shown here is derived from an EMBL/GenBank/DDBJ whole genome shotgun (WGS) entry which is preliminary data.</text>
</comment>
<dbReference type="EMBL" id="JAANNP010000001">
    <property type="protein sequence ID" value="NHC12210.1"/>
    <property type="molecule type" value="Genomic_DNA"/>
</dbReference>
<keyword evidence="3" id="KW-0520">NAD</keyword>
<gene>
    <name evidence="6" type="ORF">G9H71_00240</name>
</gene>
<evidence type="ECO:0000313" key="7">
    <source>
        <dbReference type="Proteomes" id="UP000800981"/>
    </source>
</evidence>
<dbReference type="PANTHER" id="PTHR43103:SF5">
    <property type="entry name" value="4-EPIMERASE, PUTATIVE (AFU_ORTHOLOGUE AFUA_7G00360)-RELATED"/>
    <property type="match status" value="1"/>
</dbReference>
<evidence type="ECO:0000259" key="5">
    <source>
        <dbReference type="Pfam" id="PF01370"/>
    </source>
</evidence>
<dbReference type="Pfam" id="PF01370">
    <property type="entry name" value="Epimerase"/>
    <property type="match status" value="1"/>
</dbReference>
<comment type="similarity">
    <text evidence="1">Belongs to the NAD(P)-dependent epimerase/dehydratase family.</text>
</comment>
<keyword evidence="7" id="KW-1185">Reference proteome</keyword>
<dbReference type="Proteomes" id="UP000800981">
    <property type="component" value="Unassembled WGS sequence"/>
</dbReference>
<dbReference type="InterPro" id="IPR036291">
    <property type="entry name" value="NAD(P)-bd_dom_sf"/>
</dbReference>
<reference evidence="6 7" key="1">
    <citation type="submission" date="2020-03" db="EMBL/GenBank/DDBJ databases">
        <title>Two novel Motilibacter sp.</title>
        <authorList>
            <person name="Liu S."/>
        </authorList>
    </citation>
    <scope>NUCLEOTIDE SEQUENCE [LARGE SCALE GENOMIC DNA]</scope>
    <source>
        <strain evidence="6 7">E257</strain>
    </source>
</reference>
<dbReference type="InterPro" id="IPR001509">
    <property type="entry name" value="Epimerase_deHydtase"/>
</dbReference>
<dbReference type="Gene3D" id="3.40.50.720">
    <property type="entry name" value="NAD(P)-binding Rossmann-like Domain"/>
    <property type="match status" value="1"/>
</dbReference>
<name>A0ABX0GR05_9ACTN</name>
<protein>
    <submittedName>
        <fullName evidence="6">NAD(P)-dependent oxidoreductase</fullName>
    </submittedName>
</protein>
<dbReference type="SUPFAM" id="SSF51735">
    <property type="entry name" value="NAD(P)-binding Rossmann-fold domains"/>
    <property type="match status" value="1"/>
</dbReference>
<dbReference type="CDD" id="cd08946">
    <property type="entry name" value="SDR_e"/>
    <property type="match status" value="1"/>
</dbReference>
<evidence type="ECO:0000256" key="3">
    <source>
        <dbReference type="ARBA" id="ARBA00023027"/>
    </source>
</evidence>
<evidence type="ECO:0000256" key="2">
    <source>
        <dbReference type="ARBA" id="ARBA00023002"/>
    </source>
</evidence>
<dbReference type="PANTHER" id="PTHR43103">
    <property type="entry name" value="NUCLEOSIDE-DIPHOSPHATE-SUGAR EPIMERASE"/>
    <property type="match status" value="1"/>
</dbReference>
<evidence type="ECO:0000256" key="1">
    <source>
        <dbReference type="ARBA" id="ARBA00007637"/>
    </source>
</evidence>
<feature type="domain" description="NAD-dependent epimerase/dehydratase" evidence="5">
    <location>
        <begin position="10"/>
        <end position="170"/>
    </location>
</feature>
<evidence type="ECO:0000313" key="6">
    <source>
        <dbReference type="EMBL" id="NHC12210.1"/>
    </source>
</evidence>
<proteinExistence type="inferred from homology"/>
<accession>A0ABX0GR05</accession>